<sequence length="71" mass="7602">MASLRLPVLPLLMPPPTPTYSKVKGVKVGDAEIRTGTVELLAAQGRMAERVTKELPLEPDDSVASVSSLWS</sequence>
<protein>
    <submittedName>
        <fullName evidence="1">Uncharacterized protein</fullName>
    </submittedName>
</protein>
<proteinExistence type="predicted"/>
<dbReference type="EMBL" id="MQWD01000010">
    <property type="protein sequence ID" value="PAP74172.1"/>
    <property type="molecule type" value="Genomic_DNA"/>
</dbReference>
<evidence type="ECO:0000313" key="1">
    <source>
        <dbReference type="EMBL" id="PAP74172.1"/>
    </source>
</evidence>
<dbReference type="Proteomes" id="UP000216339">
    <property type="component" value="Unassembled WGS sequence"/>
</dbReference>
<keyword evidence="2" id="KW-1185">Reference proteome</keyword>
<accession>A0A271ISF7</accession>
<dbReference type="AlphaFoldDB" id="A0A271ISF7"/>
<evidence type="ECO:0000313" key="2">
    <source>
        <dbReference type="Proteomes" id="UP000216339"/>
    </source>
</evidence>
<gene>
    <name evidence="1" type="ORF">BSZ37_21145</name>
</gene>
<organism evidence="1 2">
    <name type="scientific">Rubrivirga marina</name>
    <dbReference type="NCBI Taxonomy" id="1196024"/>
    <lineage>
        <taxon>Bacteria</taxon>
        <taxon>Pseudomonadati</taxon>
        <taxon>Rhodothermota</taxon>
        <taxon>Rhodothermia</taxon>
        <taxon>Rhodothermales</taxon>
        <taxon>Rubricoccaceae</taxon>
        <taxon>Rubrivirga</taxon>
    </lineage>
</organism>
<comment type="caution">
    <text evidence="1">The sequence shown here is derived from an EMBL/GenBank/DDBJ whole genome shotgun (WGS) entry which is preliminary data.</text>
</comment>
<name>A0A271ISF7_9BACT</name>
<reference evidence="1 2" key="1">
    <citation type="submission" date="2016-11" db="EMBL/GenBank/DDBJ databases">
        <title>Study of marine rhodopsin-containing bacteria.</title>
        <authorList>
            <person name="Yoshizawa S."/>
            <person name="Kumagai Y."/>
            <person name="Kogure K."/>
        </authorList>
    </citation>
    <scope>NUCLEOTIDE SEQUENCE [LARGE SCALE GENOMIC DNA]</scope>
    <source>
        <strain evidence="1 2">SAORIC-28</strain>
    </source>
</reference>